<reference evidence="1" key="1">
    <citation type="submission" date="2020-02" db="EMBL/GenBank/DDBJ databases">
        <title>Bird 10,000 Genomes (B10K) Project - Family phase.</title>
        <authorList>
            <person name="Zhang G."/>
        </authorList>
    </citation>
    <scope>NUCLEOTIDE SEQUENCE</scope>
    <source>
        <strain evidence="1">B10K-DU-023-52</strain>
        <tissue evidence="1">Mixed tissue sample</tissue>
    </source>
</reference>
<dbReference type="PANTHER" id="PTHR31649:SF1">
    <property type="entry name" value="FARNESOIC ACID O-METHYL TRANSFERASE DOMAIN-CONTAINING PROTEIN"/>
    <property type="match status" value="1"/>
</dbReference>
<organism evidence="1 2">
    <name type="scientific">Spizella passerina</name>
    <name type="common">Chipping sparrow</name>
    <dbReference type="NCBI Taxonomy" id="40210"/>
    <lineage>
        <taxon>Eukaryota</taxon>
        <taxon>Metazoa</taxon>
        <taxon>Chordata</taxon>
        <taxon>Craniata</taxon>
        <taxon>Vertebrata</taxon>
        <taxon>Euteleostomi</taxon>
        <taxon>Archelosauria</taxon>
        <taxon>Archosauria</taxon>
        <taxon>Dinosauria</taxon>
        <taxon>Saurischia</taxon>
        <taxon>Theropoda</taxon>
        <taxon>Coelurosauria</taxon>
        <taxon>Aves</taxon>
        <taxon>Neognathae</taxon>
        <taxon>Neoaves</taxon>
        <taxon>Telluraves</taxon>
        <taxon>Australaves</taxon>
        <taxon>Passeriformes</taxon>
        <taxon>Passerellidae</taxon>
        <taxon>Spizella</taxon>
    </lineage>
</organism>
<protein>
    <submittedName>
        <fullName evidence="1">NATT3 protein</fullName>
    </submittedName>
</protein>
<dbReference type="EMBL" id="WBNQ01490181">
    <property type="protein sequence ID" value="NXX72335.1"/>
    <property type="molecule type" value="Genomic_DNA"/>
</dbReference>
<name>A0A852K5Z1_SPIPA</name>
<accession>A0A852K5Z1</accession>
<sequence length="102" mass="10874">AAFVCSTRAHGCNLGSFEPARGPFCAYPWNERELRSSDFQLLLNPGGFEALAWVDDSFGGTPPGAVEGCPLTDVFVGRSPQGLGKVSKEQQALFVPVEGEEV</sequence>
<dbReference type="PANTHER" id="PTHR31649">
    <property type="entry name" value="AGAP009604-PA"/>
    <property type="match status" value="1"/>
</dbReference>
<evidence type="ECO:0000313" key="2">
    <source>
        <dbReference type="Proteomes" id="UP000618746"/>
    </source>
</evidence>
<dbReference type="InterPro" id="IPR006616">
    <property type="entry name" value="DM9_repeat"/>
</dbReference>
<gene>
    <name evidence="1" type="primary">Natt3</name>
    <name evidence="1" type="ORF">SPIPAS_R07467</name>
</gene>
<dbReference type="Proteomes" id="UP000618746">
    <property type="component" value="Unassembled WGS sequence"/>
</dbReference>
<dbReference type="AlphaFoldDB" id="A0A852K5Z1"/>
<feature type="non-terminal residue" evidence="1">
    <location>
        <position position="102"/>
    </location>
</feature>
<dbReference type="Pfam" id="PF11901">
    <property type="entry name" value="DM9"/>
    <property type="match status" value="1"/>
</dbReference>
<proteinExistence type="predicted"/>
<comment type="caution">
    <text evidence="1">The sequence shown here is derived from an EMBL/GenBank/DDBJ whole genome shotgun (WGS) entry which is preliminary data.</text>
</comment>
<feature type="non-terminal residue" evidence="1">
    <location>
        <position position="1"/>
    </location>
</feature>
<keyword evidence="2" id="KW-1185">Reference proteome</keyword>
<dbReference type="OrthoDB" id="1925699at2759"/>
<evidence type="ECO:0000313" key="1">
    <source>
        <dbReference type="EMBL" id="NXX72335.1"/>
    </source>
</evidence>